<accession>A0A7J7IXH6</accession>
<keyword evidence="3" id="KW-1185">Reference proteome</keyword>
<sequence length="171" mass="18752">MAFAGKFPKTRRQHQGSSCFIPRSASQESINQCEDANRISGNQNERVPSTSVSNTYVSRENHSGFMLTSAGAPTTRKFSKLDSGDGIKTVLVSVEPVALEQYDHSKDAGDVGDGQKLKVANDRAQDPVVPVTPSKIEFSRIDVFFICISIVLYVTDIGLDCSVAYKHYLFL</sequence>
<feature type="region of interest" description="Disordered" evidence="1">
    <location>
        <begin position="1"/>
        <end position="26"/>
    </location>
</feature>
<reference evidence="2" key="1">
    <citation type="submission" date="2020-06" db="EMBL/GenBank/DDBJ databases">
        <title>Draft genome of Bugula neritina, a colonial animal packing powerful symbionts and potential medicines.</title>
        <authorList>
            <person name="Rayko M."/>
        </authorList>
    </citation>
    <scope>NUCLEOTIDE SEQUENCE [LARGE SCALE GENOMIC DNA]</scope>
    <source>
        <strain evidence="2">Kwan_BN1</strain>
    </source>
</reference>
<organism evidence="2 3">
    <name type="scientific">Bugula neritina</name>
    <name type="common">Brown bryozoan</name>
    <name type="synonym">Sertularia neritina</name>
    <dbReference type="NCBI Taxonomy" id="10212"/>
    <lineage>
        <taxon>Eukaryota</taxon>
        <taxon>Metazoa</taxon>
        <taxon>Spiralia</taxon>
        <taxon>Lophotrochozoa</taxon>
        <taxon>Bryozoa</taxon>
        <taxon>Gymnolaemata</taxon>
        <taxon>Cheilostomatida</taxon>
        <taxon>Flustrina</taxon>
        <taxon>Buguloidea</taxon>
        <taxon>Bugulidae</taxon>
        <taxon>Bugula</taxon>
    </lineage>
</organism>
<proteinExistence type="predicted"/>
<evidence type="ECO:0000313" key="2">
    <source>
        <dbReference type="EMBL" id="KAF6018570.1"/>
    </source>
</evidence>
<evidence type="ECO:0000313" key="3">
    <source>
        <dbReference type="Proteomes" id="UP000593567"/>
    </source>
</evidence>
<dbReference type="Proteomes" id="UP000593567">
    <property type="component" value="Unassembled WGS sequence"/>
</dbReference>
<dbReference type="EMBL" id="VXIV02003293">
    <property type="protein sequence ID" value="KAF6018570.1"/>
    <property type="molecule type" value="Genomic_DNA"/>
</dbReference>
<gene>
    <name evidence="2" type="ORF">EB796_023114</name>
</gene>
<protein>
    <submittedName>
        <fullName evidence="2">Uncharacterized protein</fullName>
    </submittedName>
</protein>
<name>A0A7J7IXH6_BUGNE</name>
<comment type="caution">
    <text evidence="2">The sequence shown here is derived from an EMBL/GenBank/DDBJ whole genome shotgun (WGS) entry which is preliminary data.</text>
</comment>
<evidence type="ECO:0000256" key="1">
    <source>
        <dbReference type="SAM" id="MobiDB-lite"/>
    </source>
</evidence>
<dbReference type="AlphaFoldDB" id="A0A7J7IXH6"/>